<keyword evidence="7" id="KW-0408">Iron</keyword>
<evidence type="ECO:0000256" key="8">
    <source>
        <dbReference type="ARBA" id="ARBA00023065"/>
    </source>
</evidence>
<dbReference type="SUPFAM" id="SSF49464">
    <property type="entry name" value="Carboxypeptidase regulatory domain-like"/>
    <property type="match status" value="1"/>
</dbReference>
<dbReference type="PROSITE" id="PS52016">
    <property type="entry name" value="TONB_DEPENDENT_REC_3"/>
    <property type="match status" value="1"/>
</dbReference>
<evidence type="ECO:0000256" key="7">
    <source>
        <dbReference type="ARBA" id="ARBA00023004"/>
    </source>
</evidence>
<proteinExistence type="inferred from homology"/>
<keyword evidence="17" id="KW-0675">Receptor</keyword>
<sequence>MKNLFLFLALFVLSVNIYSQQFTISGTVFDEKGSPLGGATVGIKGDNNAVTDFYGKYNLKESDGTREVVASYIGFEQQMKVVEVQRDTVINFYLIRKTETLDEVLVNAVRVDADSPITHSNVSKEELAKRNLGQDIPILLNFLPSVVTTSDAGAGIGYTGIRVRGTDATRVNVTINGIPYNDPESQGTFWVNLGDFASSTESLQLQRGVGTSTNGSGAFGASLNLLTDAFSEEANAEISNSFGSFNTRKHTVKLGTGLIKDHFEISGRFSKIDSDGYVDRAFTDLKSYFLQGIYKDDNTLIKVLTFGNAEQTYQSWFGLTADQLRENRRQNPYTYENETDNYWQDHYQFHWNQRFNNHWSTNLGLNYTKGKGYFEQYKPGESASDFANLIEEGSDVIVRRWLDNDFHVLNANVTYQNSGIEVVSGLSVSSYTGDHYGEVIWGSALTAGTNIRDRYYQGDATKNDFSVFSKATFNLGERLTGYIDLQGRFVRYKTNGLNSDRASFITDATFNFFNPKVGLTYKSSDRNSFYASYARANREPNRDDFESGVTENETLNDIELGWRFASPKVAVNTNLYYMFYENQLVLTGELDDVGSPLRATSGKSYRLGLEVDANIQIASFLSTSTNVALSRNKNRDFTTSVNGELVNLGDTNISFSPEVVIGNAINFFPAKGLQLSLLSKYVGEQFMGNTDNPESILESYFVNDFNINYEIKPKKLLKSIVFSGLVNNIFNKKYVSNGYFGSFDFEDNTSPTGTTTGYFAGYYPQATTNFLVGATLKF</sequence>
<gene>
    <name evidence="17" type="ORF">H7U19_07360</name>
</gene>
<accession>A0A923H8B1</accession>
<organism evidence="17 18">
    <name type="scientific">Hyunsoonleella aquatilis</name>
    <dbReference type="NCBI Taxonomy" id="2762758"/>
    <lineage>
        <taxon>Bacteria</taxon>
        <taxon>Pseudomonadati</taxon>
        <taxon>Bacteroidota</taxon>
        <taxon>Flavobacteriia</taxon>
        <taxon>Flavobacteriales</taxon>
        <taxon>Flavobacteriaceae</taxon>
    </lineage>
</organism>
<evidence type="ECO:0000256" key="6">
    <source>
        <dbReference type="ARBA" id="ARBA00022729"/>
    </source>
</evidence>
<keyword evidence="11 12" id="KW-0998">Cell outer membrane</keyword>
<keyword evidence="3 12" id="KW-1134">Transmembrane beta strand</keyword>
<comment type="similarity">
    <text evidence="12 13">Belongs to the TonB-dependent receptor family.</text>
</comment>
<dbReference type="InterPro" id="IPR037066">
    <property type="entry name" value="Plug_dom_sf"/>
</dbReference>
<dbReference type="InterPro" id="IPR008969">
    <property type="entry name" value="CarboxyPept-like_regulatory"/>
</dbReference>
<evidence type="ECO:0000256" key="10">
    <source>
        <dbReference type="ARBA" id="ARBA00023136"/>
    </source>
</evidence>
<dbReference type="InterPro" id="IPR000531">
    <property type="entry name" value="Beta-barrel_TonB"/>
</dbReference>
<keyword evidence="6 14" id="KW-0732">Signal</keyword>
<dbReference type="InterPro" id="IPR039426">
    <property type="entry name" value="TonB-dep_rcpt-like"/>
</dbReference>
<feature type="signal peptide" evidence="14">
    <location>
        <begin position="1"/>
        <end position="19"/>
    </location>
</feature>
<evidence type="ECO:0000313" key="18">
    <source>
        <dbReference type="Proteomes" id="UP000656244"/>
    </source>
</evidence>
<evidence type="ECO:0000256" key="4">
    <source>
        <dbReference type="ARBA" id="ARBA00022496"/>
    </source>
</evidence>
<feature type="domain" description="TonB-dependent receptor-like beta-barrel" evidence="15">
    <location>
        <begin position="304"/>
        <end position="728"/>
    </location>
</feature>
<comment type="subcellular location">
    <subcellularLocation>
        <location evidence="1 12">Cell outer membrane</location>
        <topology evidence="1 12">Multi-pass membrane protein</topology>
    </subcellularLocation>
</comment>
<dbReference type="InterPro" id="IPR012910">
    <property type="entry name" value="Plug_dom"/>
</dbReference>
<evidence type="ECO:0000256" key="9">
    <source>
        <dbReference type="ARBA" id="ARBA00023077"/>
    </source>
</evidence>
<dbReference type="Pfam" id="PF13715">
    <property type="entry name" value="CarbopepD_reg_2"/>
    <property type="match status" value="1"/>
</dbReference>
<dbReference type="AlphaFoldDB" id="A0A923H8B1"/>
<dbReference type="Pfam" id="PF07715">
    <property type="entry name" value="Plug"/>
    <property type="match status" value="1"/>
</dbReference>
<evidence type="ECO:0000256" key="3">
    <source>
        <dbReference type="ARBA" id="ARBA00022452"/>
    </source>
</evidence>
<evidence type="ECO:0000256" key="5">
    <source>
        <dbReference type="ARBA" id="ARBA00022692"/>
    </source>
</evidence>
<keyword evidence="4" id="KW-0410">Iron transport</keyword>
<evidence type="ECO:0000259" key="16">
    <source>
        <dbReference type="Pfam" id="PF07715"/>
    </source>
</evidence>
<keyword evidence="9 13" id="KW-0798">TonB box</keyword>
<feature type="domain" description="TonB-dependent receptor plug" evidence="16">
    <location>
        <begin position="114"/>
        <end position="221"/>
    </location>
</feature>
<dbReference type="Pfam" id="PF00593">
    <property type="entry name" value="TonB_dep_Rec_b-barrel"/>
    <property type="match status" value="1"/>
</dbReference>
<dbReference type="PANTHER" id="PTHR32552:SF68">
    <property type="entry name" value="FERRICHROME OUTER MEMBRANE TRANSPORTER_PHAGE RECEPTOR"/>
    <property type="match status" value="1"/>
</dbReference>
<dbReference type="Gene3D" id="2.40.170.20">
    <property type="entry name" value="TonB-dependent receptor, beta-barrel domain"/>
    <property type="match status" value="1"/>
</dbReference>
<dbReference type="Gene3D" id="2.60.40.1120">
    <property type="entry name" value="Carboxypeptidase-like, regulatory domain"/>
    <property type="match status" value="1"/>
</dbReference>
<keyword evidence="18" id="KW-1185">Reference proteome</keyword>
<evidence type="ECO:0000259" key="15">
    <source>
        <dbReference type="Pfam" id="PF00593"/>
    </source>
</evidence>
<dbReference type="GO" id="GO:0015344">
    <property type="term" value="F:siderophore uptake transmembrane transporter activity"/>
    <property type="evidence" value="ECO:0007669"/>
    <property type="project" value="TreeGrafter"/>
</dbReference>
<keyword evidence="5 12" id="KW-0812">Transmembrane</keyword>
<comment type="caution">
    <text evidence="17">The sequence shown here is derived from an EMBL/GenBank/DDBJ whole genome shotgun (WGS) entry which is preliminary data.</text>
</comment>
<keyword evidence="8" id="KW-0406">Ion transport</keyword>
<evidence type="ECO:0000256" key="1">
    <source>
        <dbReference type="ARBA" id="ARBA00004571"/>
    </source>
</evidence>
<reference evidence="17" key="1">
    <citation type="submission" date="2020-08" db="EMBL/GenBank/DDBJ databases">
        <title>Hyunsoonleella sp. strain SJ7 genome sequencing and assembly.</title>
        <authorList>
            <person name="Kim I."/>
        </authorList>
    </citation>
    <scope>NUCLEOTIDE SEQUENCE</scope>
    <source>
        <strain evidence="17">SJ7</strain>
    </source>
</reference>
<dbReference type="InterPro" id="IPR036942">
    <property type="entry name" value="Beta-barrel_TonB_sf"/>
</dbReference>
<evidence type="ECO:0000256" key="2">
    <source>
        <dbReference type="ARBA" id="ARBA00022448"/>
    </source>
</evidence>
<evidence type="ECO:0000256" key="12">
    <source>
        <dbReference type="PROSITE-ProRule" id="PRU01360"/>
    </source>
</evidence>
<dbReference type="PANTHER" id="PTHR32552">
    <property type="entry name" value="FERRICHROME IRON RECEPTOR-RELATED"/>
    <property type="match status" value="1"/>
</dbReference>
<keyword evidence="2 12" id="KW-0813">Transport</keyword>
<keyword evidence="10 12" id="KW-0472">Membrane</keyword>
<dbReference type="Gene3D" id="2.170.130.10">
    <property type="entry name" value="TonB-dependent receptor, plug domain"/>
    <property type="match status" value="1"/>
</dbReference>
<dbReference type="EMBL" id="JACNMF010000002">
    <property type="protein sequence ID" value="MBC3758215.1"/>
    <property type="molecule type" value="Genomic_DNA"/>
</dbReference>
<protein>
    <submittedName>
        <fullName evidence="17">TonB-dependent receptor</fullName>
    </submittedName>
</protein>
<dbReference type="SUPFAM" id="SSF56935">
    <property type="entry name" value="Porins"/>
    <property type="match status" value="1"/>
</dbReference>
<dbReference type="RefSeq" id="WP_186560769.1">
    <property type="nucleotide sequence ID" value="NZ_JACNMF010000002.1"/>
</dbReference>
<evidence type="ECO:0000256" key="13">
    <source>
        <dbReference type="RuleBase" id="RU003357"/>
    </source>
</evidence>
<dbReference type="Proteomes" id="UP000656244">
    <property type="component" value="Unassembled WGS sequence"/>
</dbReference>
<evidence type="ECO:0000256" key="14">
    <source>
        <dbReference type="SAM" id="SignalP"/>
    </source>
</evidence>
<feature type="chain" id="PRO_5037634100" evidence="14">
    <location>
        <begin position="20"/>
        <end position="778"/>
    </location>
</feature>
<name>A0A923H8B1_9FLAO</name>
<evidence type="ECO:0000313" key="17">
    <source>
        <dbReference type="EMBL" id="MBC3758215.1"/>
    </source>
</evidence>
<dbReference type="GO" id="GO:0009279">
    <property type="term" value="C:cell outer membrane"/>
    <property type="evidence" value="ECO:0007669"/>
    <property type="project" value="UniProtKB-SubCell"/>
</dbReference>
<evidence type="ECO:0000256" key="11">
    <source>
        <dbReference type="ARBA" id="ARBA00023237"/>
    </source>
</evidence>